<evidence type="ECO:0000256" key="3">
    <source>
        <dbReference type="ARBA" id="ARBA00022723"/>
    </source>
</evidence>
<keyword evidence="2" id="KW-0808">Transferase</keyword>
<keyword evidence="9" id="KW-0548">Nucleotidyltransferase</keyword>
<keyword evidence="4" id="KW-0547">Nucleotide-binding</keyword>
<reference evidence="9 10" key="1">
    <citation type="submission" date="2023-02" db="EMBL/GenBank/DDBJ databases">
        <title>Genome sequence of Sphingomonas naphthae.</title>
        <authorList>
            <person name="Kim S."/>
            <person name="Heo J."/>
            <person name="Kwon S.-W."/>
        </authorList>
    </citation>
    <scope>NUCLEOTIDE SEQUENCE [LARGE SCALE GENOMIC DNA]</scope>
    <source>
        <strain evidence="9 10">KACC 18716</strain>
    </source>
</reference>
<keyword evidence="7" id="KW-0501">Molybdenum cofactor biosynthesis</keyword>
<name>A0ABY7TNF6_9SPHN</name>
<dbReference type="GO" id="GO:0016779">
    <property type="term" value="F:nucleotidyltransferase activity"/>
    <property type="evidence" value="ECO:0007669"/>
    <property type="project" value="UniProtKB-KW"/>
</dbReference>
<accession>A0ABY7TNF6</accession>
<protein>
    <submittedName>
        <fullName evidence="9">Molybdenum cofactor guanylyltransferase</fullName>
    </submittedName>
</protein>
<feature type="domain" description="MobA-like NTP transferase" evidence="8">
    <location>
        <begin position="4"/>
        <end position="142"/>
    </location>
</feature>
<evidence type="ECO:0000256" key="7">
    <source>
        <dbReference type="ARBA" id="ARBA00023150"/>
    </source>
</evidence>
<evidence type="ECO:0000259" key="8">
    <source>
        <dbReference type="Pfam" id="PF12804"/>
    </source>
</evidence>
<dbReference type="EMBL" id="CP117411">
    <property type="protein sequence ID" value="WCT74460.1"/>
    <property type="molecule type" value="Genomic_DNA"/>
</dbReference>
<evidence type="ECO:0000256" key="4">
    <source>
        <dbReference type="ARBA" id="ARBA00022741"/>
    </source>
</evidence>
<keyword evidence="6" id="KW-0342">GTP-binding</keyword>
<evidence type="ECO:0000256" key="2">
    <source>
        <dbReference type="ARBA" id="ARBA00022679"/>
    </source>
</evidence>
<dbReference type="Proteomes" id="UP001220395">
    <property type="component" value="Chromosome"/>
</dbReference>
<dbReference type="CDD" id="cd02503">
    <property type="entry name" value="MobA"/>
    <property type="match status" value="1"/>
</dbReference>
<dbReference type="SUPFAM" id="SSF53448">
    <property type="entry name" value="Nucleotide-diphospho-sugar transferases"/>
    <property type="match status" value="1"/>
</dbReference>
<evidence type="ECO:0000313" key="10">
    <source>
        <dbReference type="Proteomes" id="UP001220395"/>
    </source>
</evidence>
<dbReference type="PANTHER" id="PTHR19136">
    <property type="entry name" value="MOLYBDENUM COFACTOR GUANYLYLTRANSFERASE"/>
    <property type="match status" value="1"/>
</dbReference>
<dbReference type="RefSeq" id="WP_273689498.1">
    <property type="nucleotide sequence ID" value="NZ_CP117411.1"/>
</dbReference>
<proteinExistence type="predicted"/>
<gene>
    <name evidence="9" type="ORF">PQ455_04300</name>
</gene>
<keyword evidence="10" id="KW-1185">Reference proteome</keyword>
<evidence type="ECO:0000256" key="6">
    <source>
        <dbReference type="ARBA" id="ARBA00023134"/>
    </source>
</evidence>
<dbReference type="InterPro" id="IPR013482">
    <property type="entry name" value="Molybde_CF_guanTrfase"/>
</dbReference>
<evidence type="ECO:0000256" key="1">
    <source>
        <dbReference type="ARBA" id="ARBA00022490"/>
    </source>
</evidence>
<evidence type="ECO:0000256" key="5">
    <source>
        <dbReference type="ARBA" id="ARBA00022842"/>
    </source>
</evidence>
<dbReference type="InterPro" id="IPR025877">
    <property type="entry name" value="MobA-like_NTP_Trfase"/>
</dbReference>
<dbReference type="Gene3D" id="3.90.550.10">
    <property type="entry name" value="Spore Coat Polysaccharide Biosynthesis Protein SpsA, Chain A"/>
    <property type="match status" value="1"/>
</dbReference>
<sequence>MILGAVLAGGRSSRFGSDKAMAQLHGRPLIDHVIDSLATVTSHIVVCGRPYGGWTSLADRPAPDLGPLGGLAAALHHAATNGFDRVITAPCDTPLLSESLLIRLRDAEGDACLADLPVIGIWRSGATARLEAHLRTTRRRSMRHWSETLRAELLPHPAPANINRPADLDLLHS</sequence>
<dbReference type="InterPro" id="IPR029044">
    <property type="entry name" value="Nucleotide-diphossugar_trans"/>
</dbReference>
<dbReference type="PANTHER" id="PTHR19136:SF81">
    <property type="entry name" value="MOLYBDENUM COFACTOR GUANYLYLTRANSFERASE"/>
    <property type="match status" value="1"/>
</dbReference>
<keyword evidence="3" id="KW-0479">Metal-binding</keyword>
<dbReference type="Pfam" id="PF12804">
    <property type="entry name" value="NTP_transf_3"/>
    <property type="match status" value="1"/>
</dbReference>
<organism evidence="9 10">
    <name type="scientific">Sphingomonas naphthae</name>
    <dbReference type="NCBI Taxonomy" id="1813468"/>
    <lineage>
        <taxon>Bacteria</taxon>
        <taxon>Pseudomonadati</taxon>
        <taxon>Pseudomonadota</taxon>
        <taxon>Alphaproteobacteria</taxon>
        <taxon>Sphingomonadales</taxon>
        <taxon>Sphingomonadaceae</taxon>
        <taxon>Sphingomonas</taxon>
    </lineage>
</organism>
<evidence type="ECO:0000313" key="9">
    <source>
        <dbReference type="EMBL" id="WCT74460.1"/>
    </source>
</evidence>
<keyword evidence="5" id="KW-0460">Magnesium</keyword>
<keyword evidence="1" id="KW-0963">Cytoplasm</keyword>